<evidence type="ECO:0000313" key="4">
    <source>
        <dbReference type="Proteomes" id="UP001274321"/>
    </source>
</evidence>
<protein>
    <recommendedName>
        <fullName evidence="2">Fumarylacetoacetase-like C-terminal domain-containing protein</fullName>
    </recommendedName>
</protein>
<dbReference type="PANTHER" id="PTHR30143:SF0">
    <property type="entry name" value="2-KETO-4-PENTENOATE HYDRATASE"/>
    <property type="match status" value="1"/>
</dbReference>
<dbReference type="Pfam" id="PF01557">
    <property type="entry name" value="FAA_hydrolase"/>
    <property type="match status" value="1"/>
</dbReference>
<dbReference type="InterPro" id="IPR011234">
    <property type="entry name" value="Fumarylacetoacetase-like_C"/>
</dbReference>
<keyword evidence="1" id="KW-0456">Lyase</keyword>
<keyword evidence="4" id="KW-1185">Reference proteome</keyword>
<dbReference type="PANTHER" id="PTHR30143">
    <property type="entry name" value="ACID HYDRATASE"/>
    <property type="match status" value="1"/>
</dbReference>
<evidence type="ECO:0000259" key="2">
    <source>
        <dbReference type="Pfam" id="PF01557"/>
    </source>
</evidence>
<feature type="domain" description="Fumarylacetoacetase-like C-terminal" evidence="2">
    <location>
        <begin position="109"/>
        <end position="269"/>
    </location>
</feature>
<dbReference type="Gene3D" id="3.90.850.10">
    <property type="entry name" value="Fumarylacetoacetase-like, C-terminal domain"/>
    <property type="match status" value="1"/>
</dbReference>
<organism evidence="3 4">
    <name type="scientific">Terrihabitans rhizophilus</name>
    <dbReference type="NCBI Taxonomy" id="3092662"/>
    <lineage>
        <taxon>Bacteria</taxon>
        <taxon>Pseudomonadati</taxon>
        <taxon>Pseudomonadota</taxon>
        <taxon>Alphaproteobacteria</taxon>
        <taxon>Hyphomicrobiales</taxon>
        <taxon>Terrihabitans</taxon>
    </lineage>
</organism>
<dbReference type="InterPro" id="IPR050772">
    <property type="entry name" value="Hydratase-Decarb/MhpD_sf"/>
</dbReference>
<dbReference type="Proteomes" id="UP001274321">
    <property type="component" value="Unassembled WGS sequence"/>
</dbReference>
<proteinExistence type="predicted"/>
<name>A0ABU4RIY0_9HYPH</name>
<sequence>MRFHALARPGLHLESHKMSNANGVADELADRLIAARRARVRLSRMEADALGRSLDEAGSYAVQARVCEAFGPARAFKTGRKSASAPVICAPILDGALRPSGSVFRSSEFASCGIELEIGFRIELPLPPFDAPDFEAAVRASVTAVPVIEVVDGRIEGFETMSDLLKLADNQINAGLVWAEPITAEDPDLAEPEVDLRLNGVSVVSGRQRVPGGDAFSVFLAFANVIGEHCGGLQPGQIVTTGSLTGLIYVQPGTHVEGQIRGLGKVETRYD</sequence>
<accession>A0ABU4RIY0</accession>
<dbReference type="SUPFAM" id="SSF56529">
    <property type="entry name" value="FAH"/>
    <property type="match status" value="1"/>
</dbReference>
<evidence type="ECO:0000313" key="3">
    <source>
        <dbReference type="EMBL" id="MDX6804777.1"/>
    </source>
</evidence>
<dbReference type="RefSeq" id="WP_319842894.1">
    <property type="nucleotide sequence ID" value="NZ_JAXAFJ010000001.1"/>
</dbReference>
<dbReference type="InterPro" id="IPR036663">
    <property type="entry name" value="Fumarylacetoacetase_C_sf"/>
</dbReference>
<comment type="caution">
    <text evidence="3">The sequence shown here is derived from an EMBL/GenBank/DDBJ whole genome shotgun (WGS) entry which is preliminary data.</text>
</comment>
<gene>
    <name evidence="3" type="ORF">SCD90_01760</name>
</gene>
<reference evidence="3 4" key="1">
    <citation type="submission" date="2023-11" db="EMBL/GenBank/DDBJ databases">
        <authorList>
            <person name="Bao R."/>
        </authorList>
    </citation>
    <scope>NUCLEOTIDE SEQUENCE [LARGE SCALE GENOMIC DNA]</scope>
    <source>
        <strain evidence="3 4">PJ23</strain>
    </source>
</reference>
<dbReference type="EMBL" id="JAXAFJ010000001">
    <property type="protein sequence ID" value="MDX6804777.1"/>
    <property type="molecule type" value="Genomic_DNA"/>
</dbReference>
<evidence type="ECO:0000256" key="1">
    <source>
        <dbReference type="ARBA" id="ARBA00023239"/>
    </source>
</evidence>